<dbReference type="CDD" id="cd03419">
    <property type="entry name" value="GRX_GRXh_1_2_like"/>
    <property type="match status" value="1"/>
</dbReference>
<dbReference type="InterPro" id="IPR011767">
    <property type="entry name" value="GLR_AS"/>
</dbReference>
<dbReference type="EMBL" id="CAMPGE010024913">
    <property type="protein sequence ID" value="CAI2382720.1"/>
    <property type="molecule type" value="Genomic_DNA"/>
</dbReference>
<evidence type="ECO:0000256" key="2">
    <source>
        <dbReference type="ARBA" id="ARBA00022982"/>
    </source>
</evidence>
<accession>A0AAD1Y2G6</accession>
<evidence type="ECO:0000256" key="1">
    <source>
        <dbReference type="ARBA" id="ARBA00022448"/>
    </source>
</evidence>
<evidence type="ECO:0000313" key="6">
    <source>
        <dbReference type="EMBL" id="CAI2382720.1"/>
    </source>
</evidence>
<dbReference type="NCBIfam" id="TIGR02180">
    <property type="entry name" value="GRX_euk"/>
    <property type="match status" value="1"/>
</dbReference>
<dbReference type="PANTHER" id="PTHR45694">
    <property type="entry name" value="GLUTAREDOXIN 2"/>
    <property type="match status" value="1"/>
</dbReference>
<proteinExistence type="predicted"/>
<dbReference type="InterPro" id="IPR002109">
    <property type="entry name" value="Glutaredoxin"/>
</dbReference>
<keyword evidence="1" id="KW-0813">Transport</keyword>
<dbReference type="PANTHER" id="PTHR45694:SF18">
    <property type="entry name" value="GLUTAREDOXIN-1-RELATED"/>
    <property type="match status" value="1"/>
</dbReference>
<dbReference type="PRINTS" id="PR00160">
    <property type="entry name" value="GLUTAREDOXIN"/>
</dbReference>
<dbReference type="InterPro" id="IPR036249">
    <property type="entry name" value="Thioredoxin-like_sf"/>
</dbReference>
<dbReference type="GO" id="GO:0034599">
    <property type="term" value="P:cellular response to oxidative stress"/>
    <property type="evidence" value="ECO:0007669"/>
    <property type="project" value="TreeGrafter"/>
</dbReference>
<evidence type="ECO:0000256" key="3">
    <source>
        <dbReference type="ARBA" id="ARBA00023157"/>
    </source>
</evidence>
<dbReference type="AlphaFoldDB" id="A0AAD1Y2G6"/>
<keyword evidence="7" id="KW-1185">Reference proteome</keyword>
<name>A0AAD1Y2G6_EUPCR</name>
<evidence type="ECO:0000256" key="4">
    <source>
        <dbReference type="ARBA" id="ARBA00023284"/>
    </source>
</evidence>
<sequence length="120" mass="13348">MGCTFSQDSSGSPSKGMMKSSVDELIDTNPVIIFSKSYCPFCNKAKQLLSKLNVRYKSIELDQVREGTRMQSLLRAKSGQSTVPNIYINKQHIGGSDDLERKFHNKELHALLDQAGVSHS</sequence>
<dbReference type="InterPro" id="IPR014025">
    <property type="entry name" value="Glutaredoxin_subgr"/>
</dbReference>
<comment type="caution">
    <text evidence="6">The sequence shown here is derived from an EMBL/GenBank/DDBJ whole genome shotgun (WGS) entry which is preliminary data.</text>
</comment>
<evidence type="ECO:0000313" key="7">
    <source>
        <dbReference type="Proteomes" id="UP001295684"/>
    </source>
</evidence>
<keyword evidence="3" id="KW-1015">Disulfide bond</keyword>
<organism evidence="6 7">
    <name type="scientific">Euplotes crassus</name>
    <dbReference type="NCBI Taxonomy" id="5936"/>
    <lineage>
        <taxon>Eukaryota</taxon>
        <taxon>Sar</taxon>
        <taxon>Alveolata</taxon>
        <taxon>Ciliophora</taxon>
        <taxon>Intramacronucleata</taxon>
        <taxon>Spirotrichea</taxon>
        <taxon>Hypotrichia</taxon>
        <taxon>Euplotida</taxon>
        <taxon>Euplotidae</taxon>
        <taxon>Moneuplotes</taxon>
    </lineage>
</organism>
<dbReference type="GO" id="GO:0005737">
    <property type="term" value="C:cytoplasm"/>
    <property type="evidence" value="ECO:0007669"/>
    <property type="project" value="TreeGrafter"/>
</dbReference>
<dbReference type="PROSITE" id="PS51354">
    <property type="entry name" value="GLUTAREDOXIN_2"/>
    <property type="match status" value="1"/>
</dbReference>
<dbReference type="InterPro" id="IPR011899">
    <property type="entry name" value="Glutaredoxin_euk/vir"/>
</dbReference>
<dbReference type="Gene3D" id="3.40.30.10">
    <property type="entry name" value="Glutaredoxin"/>
    <property type="match status" value="1"/>
</dbReference>
<feature type="domain" description="Glutaredoxin" evidence="5">
    <location>
        <begin position="31"/>
        <end position="93"/>
    </location>
</feature>
<dbReference type="PROSITE" id="PS00195">
    <property type="entry name" value="GLUTAREDOXIN_1"/>
    <property type="match status" value="1"/>
</dbReference>
<dbReference type="Proteomes" id="UP001295684">
    <property type="component" value="Unassembled WGS sequence"/>
</dbReference>
<evidence type="ECO:0000259" key="5">
    <source>
        <dbReference type="Pfam" id="PF00462"/>
    </source>
</evidence>
<dbReference type="FunFam" id="3.40.30.10:FF:000026">
    <property type="entry name" value="Glutaredoxin 2"/>
    <property type="match status" value="1"/>
</dbReference>
<keyword evidence="2" id="KW-0249">Electron transport</keyword>
<dbReference type="SUPFAM" id="SSF52833">
    <property type="entry name" value="Thioredoxin-like"/>
    <property type="match status" value="1"/>
</dbReference>
<gene>
    <name evidence="6" type="ORF">ECRASSUSDP1_LOCUS24205</name>
</gene>
<dbReference type="Pfam" id="PF00462">
    <property type="entry name" value="Glutaredoxin"/>
    <property type="match status" value="1"/>
</dbReference>
<protein>
    <recommendedName>
        <fullName evidence="5">Glutaredoxin domain-containing protein</fullName>
    </recommendedName>
</protein>
<reference evidence="6" key="1">
    <citation type="submission" date="2023-07" db="EMBL/GenBank/DDBJ databases">
        <authorList>
            <consortium name="AG Swart"/>
            <person name="Singh M."/>
            <person name="Singh A."/>
            <person name="Seah K."/>
            <person name="Emmerich C."/>
        </authorList>
    </citation>
    <scope>NUCLEOTIDE SEQUENCE</scope>
    <source>
        <strain evidence="6">DP1</strain>
    </source>
</reference>
<keyword evidence="4" id="KW-0676">Redox-active center</keyword>
<dbReference type="GO" id="GO:0015038">
    <property type="term" value="F:glutathione disulfide oxidoreductase activity"/>
    <property type="evidence" value="ECO:0007669"/>
    <property type="project" value="TreeGrafter"/>
</dbReference>